<dbReference type="InterPro" id="IPR051783">
    <property type="entry name" value="NAD(P)-dependent_oxidoreduct"/>
</dbReference>
<evidence type="ECO:0008006" key="3">
    <source>
        <dbReference type="Google" id="ProtNLM"/>
    </source>
</evidence>
<accession>A0A8H7PCE1</accession>
<comment type="caution">
    <text evidence="1">The sequence shown here is derived from an EMBL/GenBank/DDBJ whole genome shotgun (WGS) entry which is preliminary data.</text>
</comment>
<proteinExistence type="predicted"/>
<gene>
    <name evidence="1" type="ORF">INT43_004111</name>
</gene>
<keyword evidence="2" id="KW-1185">Reference proteome</keyword>
<organism evidence="1 2">
    <name type="scientific">Mortierella isabellina</name>
    <name type="common">Filamentous fungus</name>
    <name type="synonym">Umbelopsis isabellina</name>
    <dbReference type="NCBI Taxonomy" id="91625"/>
    <lineage>
        <taxon>Eukaryota</taxon>
        <taxon>Fungi</taxon>
        <taxon>Fungi incertae sedis</taxon>
        <taxon>Mucoromycota</taxon>
        <taxon>Mucoromycotina</taxon>
        <taxon>Umbelopsidomycetes</taxon>
        <taxon>Umbelopsidales</taxon>
        <taxon>Umbelopsidaceae</taxon>
        <taxon>Umbelopsis</taxon>
    </lineage>
</organism>
<dbReference type="AlphaFoldDB" id="A0A8H7PCE1"/>
<dbReference type="Gene3D" id="3.40.50.720">
    <property type="entry name" value="NAD(P)-binding Rossmann-like Domain"/>
    <property type="match status" value="1"/>
</dbReference>
<dbReference type="PANTHER" id="PTHR48079">
    <property type="entry name" value="PROTEIN YEEZ"/>
    <property type="match status" value="1"/>
</dbReference>
<dbReference type="SUPFAM" id="SSF51735">
    <property type="entry name" value="NAD(P)-binding Rossmann-fold domains"/>
    <property type="match status" value="1"/>
</dbReference>
<dbReference type="GO" id="GO:0005737">
    <property type="term" value="C:cytoplasm"/>
    <property type="evidence" value="ECO:0007669"/>
    <property type="project" value="TreeGrafter"/>
</dbReference>
<evidence type="ECO:0000313" key="1">
    <source>
        <dbReference type="EMBL" id="KAG2171257.1"/>
    </source>
</evidence>
<dbReference type="Proteomes" id="UP000654370">
    <property type="component" value="Unassembled WGS sequence"/>
</dbReference>
<protein>
    <recommendedName>
        <fullName evidence="3">NAD-dependent epimerase/dehydratase domain-containing protein</fullName>
    </recommendedName>
</protein>
<dbReference type="OrthoDB" id="2735536at2759"/>
<sequence>MHIQALVTGANGYIGNIVACAFRRPGWITDDFLARGHCRSASSTLNAIVSTTEKKNSYIPHFKNTIHLLRTLSIASSEGGVRPTNVFGRSASYYRGFFEIAAHCVRLKQLPSFPVPPNSNCHALHVDDCADAYVAIAGHPRQKNIEGQIFNMSSRRYETVKKISKAVFEEYGLAAGFNFGHQV</sequence>
<name>A0A8H7PCE1_MORIS</name>
<dbReference type="PANTHER" id="PTHR48079:SF6">
    <property type="entry name" value="NAD(P)-BINDING DOMAIN-CONTAINING PROTEIN-RELATED"/>
    <property type="match status" value="1"/>
</dbReference>
<dbReference type="GO" id="GO:0004029">
    <property type="term" value="F:aldehyde dehydrogenase (NAD+) activity"/>
    <property type="evidence" value="ECO:0007669"/>
    <property type="project" value="TreeGrafter"/>
</dbReference>
<dbReference type="InterPro" id="IPR036291">
    <property type="entry name" value="NAD(P)-bd_dom_sf"/>
</dbReference>
<dbReference type="EMBL" id="JAEPQZ010000023">
    <property type="protein sequence ID" value="KAG2171257.1"/>
    <property type="molecule type" value="Genomic_DNA"/>
</dbReference>
<evidence type="ECO:0000313" key="2">
    <source>
        <dbReference type="Proteomes" id="UP000654370"/>
    </source>
</evidence>
<reference evidence="1" key="1">
    <citation type="submission" date="2020-12" db="EMBL/GenBank/DDBJ databases">
        <title>Metabolic potential, ecology and presence of endohyphal bacteria is reflected in genomic diversity of Mucoromycotina.</title>
        <authorList>
            <person name="Muszewska A."/>
            <person name="Okrasinska A."/>
            <person name="Steczkiewicz K."/>
            <person name="Drgas O."/>
            <person name="Orlowska M."/>
            <person name="Perlinska-Lenart U."/>
            <person name="Aleksandrzak-Piekarczyk T."/>
            <person name="Szatraj K."/>
            <person name="Zielenkiewicz U."/>
            <person name="Pilsyk S."/>
            <person name="Malc E."/>
            <person name="Mieczkowski P."/>
            <person name="Kruszewska J.S."/>
            <person name="Biernat P."/>
            <person name="Pawlowska J."/>
        </authorList>
    </citation>
    <scope>NUCLEOTIDE SEQUENCE</scope>
    <source>
        <strain evidence="1">WA0000067209</strain>
    </source>
</reference>